<accession>A0AB37ICG2</accession>
<dbReference type="EMBL" id="LESJ01000003">
    <property type="protein sequence ID" value="RBT69680.1"/>
    <property type="molecule type" value="Genomic_DNA"/>
</dbReference>
<organism evidence="2 3">
    <name type="scientific">Enterococcus hirae</name>
    <dbReference type="NCBI Taxonomy" id="1354"/>
    <lineage>
        <taxon>Bacteria</taxon>
        <taxon>Bacillati</taxon>
        <taxon>Bacillota</taxon>
        <taxon>Bacilli</taxon>
        <taxon>Lactobacillales</taxon>
        <taxon>Enterococcaceae</taxon>
        <taxon>Enterococcus</taxon>
    </lineage>
</organism>
<proteinExistence type="predicted"/>
<keyword evidence="1" id="KW-0732">Signal</keyword>
<gene>
    <name evidence="2" type="ORF">EB03_00727</name>
</gene>
<sequence length="269" mass="29971">MKMKKLTGLLLAGIILSTGATTLASSPDVSAATVISENQYEKIMSFTKADLTAVTGIVLEPTEASIQRMYDSLKKERVWLALGYSSTEAQRITKRMAQSTYQAIGILTSMANNQNIQLKVVVINKPNYSTINIGTIGSVDKPTVPKDEPEKEENTNVPGDSALRALVKEIEIEIEYQKEKIKLDYEVKSNGKIKAEVKNERTGLKLQDAKAQTYVETLFVGLDAKTSSQEEIKTHIMEQLHANQKGLKKFAFKVKYADKTKVDFKIKYK</sequence>
<protein>
    <submittedName>
        <fullName evidence="2">Uncharacterized protein</fullName>
    </submittedName>
</protein>
<dbReference type="AlphaFoldDB" id="A0AB37ICG2"/>
<dbReference type="Proteomes" id="UP000253498">
    <property type="component" value="Unassembled WGS sequence"/>
</dbReference>
<reference evidence="2 3" key="1">
    <citation type="submission" date="2015-06" db="EMBL/GenBank/DDBJ databases">
        <title>The Genome Sequence of Enterococcus hirae 88EA1.</title>
        <authorList>
            <consortium name="The Broad Institute Genomics Platform"/>
            <consortium name="The Broad Institute Genome Sequencing Center for Infectious Disease"/>
            <person name="Earl A.M."/>
            <person name="Van Tyne D."/>
            <person name="Lebreton F."/>
            <person name="Saavedra J.T."/>
            <person name="Gilmore M.S."/>
            <person name="Manson McGuire A."/>
            <person name="Clock S."/>
            <person name="Crupain M."/>
            <person name="Rangan U."/>
            <person name="Young S."/>
            <person name="Abouelleil A."/>
            <person name="Cao P."/>
            <person name="Chapman S.B."/>
            <person name="Griggs A."/>
            <person name="Priest M."/>
            <person name="Shea T."/>
            <person name="Wortman J."/>
            <person name="Nusbaum C."/>
            <person name="Birren B."/>
        </authorList>
    </citation>
    <scope>NUCLEOTIDE SEQUENCE [LARGE SCALE GENOMIC DNA]</scope>
    <source>
        <strain evidence="2 3">88EA1</strain>
    </source>
</reference>
<evidence type="ECO:0000313" key="3">
    <source>
        <dbReference type="Proteomes" id="UP000253498"/>
    </source>
</evidence>
<evidence type="ECO:0000256" key="1">
    <source>
        <dbReference type="SAM" id="SignalP"/>
    </source>
</evidence>
<comment type="caution">
    <text evidence="2">The sequence shown here is derived from an EMBL/GenBank/DDBJ whole genome shotgun (WGS) entry which is preliminary data.</text>
</comment>
<feature type="signal peptide" evidence="1">
    <location>
        <begin position="1"/>
        <end position="31"/>
    </location>
</feature>
<feature type="chain" id="PRO_5044230962" evidence="1">
    <location>
        <begin position="32"/>
        <end position="269"/>
    </location>
</feature>
<dbReference type="Pfam" id="PF14039">
    <property type="entry name" value="YusW"/>
    <property type="match status" value="1"/>
</dbReference>
<dbReference type="InterPro" id="IPR025623">
    <property type="entry name" value="YusW"/>
</dbReference>
<name>A0AB37ICG2_ENTHR</name>
<dbReference type="RefSeq" id="WP_096710363.1">
    <property type="nucleotide sequence ID" value="NZ_JBFCRC010000030.1"/>
</dbReference>
<evidence type="ECO:0000313" key="2">
    <source>
        <dbReference type="EMBL" id="RBT69680.1"/>
    </source>
</evidence>